<dbReference type="EC" id="2.1.1.45" evidence="1 5"/>
<dbReference type="PRINTS" id="PR00108">
    <property type="entry name" value="THYMDSNTHASE"/>
</dbReference>
<dbReference type="InterPro" id="IPR023451">
    <property type="entry name" value="Thymidate_synth/dCMP_Mease_dom"/>
</dbReference>
<dbReference type="InterPro" id="IPR000398">
    <property type="entry name" value="Thymidylate_synthase"/>
</dbReference>
<organism evidence="8 9">
    <name type="scientific">SAR86 cluster bacterium</name>
    <dbReference type="NCBI Taxonomy" id="2030880"/>
    <lineage>
        <taxon>Bacteria</taxon>
        <taxon>Pseudomonadati</taxon>
        <taxon>Pseudomonadota</taxon>
        <taxon>Gammaproteobacteria</taxon>
        <taxon>SAR86 cluster</taxon>
    </lineage>
</organism>
<proteinExistence type="predicted"/>
<dbReference type="AlphaFoldDB" id="A0A972VV73"/>
<dbReference type="InterPro" id="IPR036926">
    <property type="entry name" value="Thymidate_synth/dCMP_Mease_sf"/>
</dbReference>
<evidence type="ECO:0000256" key="4">
    <source>
        <dbReference type="ARBA" id="ARBA00022727"/>
    </source>
</evidence>
<gene>
    <name evidence="8" type="primary">thyA</name>
    <name evidence="8" type="ORF">HQ497_03240</name>
</gene>
<evidence type="ECO:0000256" key="6">
    <source>
        <dbReference type="PROSITE-ProRule" id="PRU10016"/>
    </source>
</evidence>
<evidence type="ECO:0000313" key="9">
    <source>
        <dbReference type="Proteomes" id="UP000754644"/>
    </source>
</evidence>
<feature type="active site" evidence="6">
    <location>
        <position position="165"/>
    </location>
</feature>
<dbReference type="Gene3D" id="3.30.572.10">
    <property type="entry name" value="Thymidylate synthase/dCMP hydroxymethylase domain"/>
    <property type="match status" value="1"/>
</dbReference>
<keyword evidence="3 8" id="KW-0808">Transferase</keyword>
<evidence type="ECO:0000256" key="3">
    <source>
        <dbReference type="ARBA" id="ARBA00022679"/>
    </source>
</evidence>
<dbReference type="NCBIfam" id="TIGR03284">
    <property type="entry name" value="thym_sym"/>
    <property type="match status" value="1"/>
</dbReference>
<evidence type="ECO:0000259" key="7">
    <source>
        <dbReference type="Pfam" id="PF00303"/>
    </source>
</evidence>
<dbReference type="Proteomes" id="UP000754644">
    <property type="component" value="Unassembled WGS sequence"/>
</dbReference>
<sequence length="250" mass="28344">MKTYLDQLQQILDTGIKRGDRTGVGTLSNFGLQGRYHLPSGFPAVTTKKLVWKSMVSELLWFISGSGNINDLKHIYPHNKLWDLNYADYLKRHGVSGITDAAADGDMGRVYGQQWRHWRTSDGRQVDQLQEAIELIRHNPDSRRIIVNAWNPGEANPEDVALPPCHAFFQFYVADGKLSLLMYQRSADMFLGVPLNIASYSLLLHMVAKITGLQAWDFIHTIADGHIYLDAIPQCRQQLAREPFPLPSLE</sequence>
<protein>
    <recommendedName>
        <fullName evidence="1 5">Thymidylate synthase</fullName>
        <ecNumber evidence="1 5">2.1.1.45</ecNumber>
    </recommendedName>
</protein>
<dbReference type="InterPro" id="IPR045097">
    <property type="entry name" value="Thymidate_synth/dCMP_Mease"/>
</dbReference>
<feature type="domain" description="Thymidylate synthase/dCMP hydroxymethylase" evidence="7">
    <location>
        <begin position="2"/>
        <end position="250"/>
    </location>
</feature>
<dbReference type="Pfam" id="PF00303">
    <property type="entry name" value="Thymidylat_synt"/>
    <property type="match status" value="1"/>
</dbReference>
<evidence type="ECO:0000313" key="8">
    <source>
        <dbReference type="EMBL" id="NQV64358.1"/>
    </source>
</evidence>
<evidence type="ECO:0000256" key="1">
    <source>
        <dbReference type="ARBA" id="ARBA00011947"/>
    </source>
</evidence>
<accession>A0A972VV73</accession>
<feature type="non-terminal residue" evidence="8">
    <location>
        <position position="250"/>
    </location>
</feature>
<dbReference type="GO" id="GO:0004799">
    <property type="term" value="F:thymidylate synthase activity"/>
    <property type="evidence" value="ECO:0007669"/>
    <property type="project" value="UniProtKB-UniRule"/>
</dbReference>
<dbReference type="PROSITE" id="PS00091">
    <property type="entry name" value="THYMIDYLATE_SYNTHASE"/>
    <property type="match status" value="1"/>
</dbReference>
<dbReference type="GO" id="GO:0006231">
    <property type="term" value="P:dTMP biosynthetic process"/>
    <property type="evidence" value="ECO:0007669"/>
    <property type="project" value="InterPro"/>
</dbReference>
<dbReference type="InterPro" id="IPR020940">
    <property type="entry name" value="Thymidylate_synthase_AS"/>
</dbReference>
<keyword evidence="2 8" id="KW-0489">Methyltransferase</keyword>
<keyword evidence="4" id="KW-0545">Nucleotide biosynthesis</keyword>
<evidence type="ECO:0000256" key="5">
    <source>
        <dbReference type="NCBIfam" id="TIGR03284"/>
    </source>
</evidence>
<name>A0A972VV73_9GAMM</name>
<reference evidence="8" key="1">
    <citation type="submission" date="2020-05" db="EMBL/GenBank/DDBJ databases">
        <title>Sulfur intermediates as new biogeochemical hubs in an aquatic model microbial ecosystem.</title>
        <authorList>
            <person name="Vigneron A."/>
        </authorList>
    </citation>
    <scope>NUCLEOTIDE SEQUENCE</scope>
    <source>
        <strain evidence="8">Bin.250</strain>
    </source>
</reference>
<dbReference type="PANTHER" id="PTHR11548">
    <property type="entry name" value="THYMIDYLATE SYNTHASE 1"/>
    <property type="match status" value="1"/>
</dbReference>
<dbReference type="CDD" id="cd00351">
    <property type="entry name" value="TS_Pyrimidine_HMase"/>
    <property type="match status" value="1"/>
</dbReference>
<dbReference type="GO" id="GO:0005829">
    <property type="term" value="C:cytosol"/>
    <property type="evidence" value="ECO:0007669"/>
    <property type="project" value="TreeGrafter"/>
</dbReference>
<dbReference type="GO" id="GO:0032259">
    <property type="term" value="P:methylation"/>
    <property type="evidence" value="ECO:0007669"/>
    <property type="project" value="UniProtKB-KW"/>
</dbReference>
<evidence type="ECO:0000256" key="2">
    <source>
        <dbReference type="ARBA" id="ARBA00022603"/>
    </source>
</evidence>
<dbReference type="SUPFAM" id="SSF55831">
    <property type="entry name" value="Thymidylate synthase/dCMP hydroxymethylase"/>
    <property type="match status" value="1"/>
</dbReference>
<comment type="caution">
    <text evidence="8">The sequence shown here is derived from an EMBL/GenBank/DDBJ whole genome shotgun (WGS) entry which is preliminary data.</text>
</comment>
<dbReference type="PANTHER" id="PTHR11548:SF1">
    <property type="entry name" value="THYMIDYLATE SYNTHASE 1"/>
    <property type="match status" value="1"/>
</dbReference>
<dbReference type="EMBL" id="JABMOJ010000115">
    <property type="protein sequence ID" value="NQV64358.1"/>
    <property type="molecule type" value="Genomic_DNA"/>
</dbReference>